<organism evidence="10">
    <name type="scientific">Dunaliella tertiolecta</name>
    <name type="common">Green alga</name>
    <dbReference type="NCBI Taxonomy" id="3047"/>
    <lineage>
        <taxon>Eukaryota</taxon>
        <taxon>Viridiplantae</taxon>
        <taxon>Chlorophyta</taxon>
        <taxon>core chlorophytes</taxon>
        <taxon>Chlorophyceae</taxon>
        <taxon>CS clade</taxon>
        <taxon>Chlamydomonadales</taxon>
        <taxon>Dunaliellaceae</taxon>
        <taxon>Dunaliella</taxon>
    </lineage>
</organism>
<evidence type="ECO:0000256" key="1">
    <source>
        <dbReference type="ARBA" id="ARBA00004395"/>
    </source>
</evidence>
<dbReference type="AlphaFoldDB" id="A0A7S3R0U3"/>
<keyword evidence="7" id="KW-0472">Membrane</keyword>
<evidence type="ECO:0000256" key="3">
    <source>
        <dbReference type="ARBA" id="ARBA00020983"/>
    </source>
</evidence>
<evidence type="ECO:0000256" key="6">
    <source>
        <dbReference type="ARBA" id="ARBA00023034"/>
    </source>
</evidence>
<dbReference type="GO" id="GO:0015031">
    <property type="term" value="P:protein transport"/>
    <property type="evidence" value="ECO:0007669"/>
    <property type="project" value="UniProtKB-KW"/>
</dbReference>
<dbReference type="GO" id="GO:0017119">
    <property type="term" value="C:Golgi transport complex"/>
    <property type="evidence" value="ECO:0007669"/>
    <property type="project" value="InterPro"/>
</dbReference>
<dbReference type="Pfam" id="PF04124">
    <property type="entry name" value="Dor1"/>
    <property type="match status" value="1"/>
</dbReference>
<dbReference type="SUPFAM" id="SSF74788">
    <property type="entry name" value="Cullin repeat-like"/>
    <property type="match status" value="2"/>
</dbReference>
<reference evidence="10" key="1">
    <citation type="submission" date="2021-01" db="EMBL/GenBank/DDBJ databases">
        <authorList>
            <person name="Corre E."/>
            <person name="Pelletier E."/>
            <person name="Niang G."/>
            <person name="Scheremetjew M."/>
            <person name="Finn R."/>
            <person name="Kale V."/>
            <person name="Holt S."/>
            <person name="Cochrane G."/>
            <person name="Meng A."/>
            <person name="Brown T."/>
            <person name="Cohen L."/>
        </authorList>
    </citation>
    <scope>NUCLEOTIDE SEQUENCE</scope>
    <source>
        <strain evidence="10">CCMP1320</strain>
    </source>
</reference>
<dbReference type="InterPro" id="IPR007255">
    <property type="entry name" value="COG8"/>
</dbReference>
<gene>
    <name evidence="10" type="ORF">DTER00134_LOCUS13999</name>
</gene>
<feature type="compositionally biased region" description="Low complexity" evidence="9">
    <location>
        <begin position="406"/>
        <end position="424"/>
    </location>
</feature>
<accession>A0A7S3R0U3</accession>
<dbReference type="EMBL" id="HBIP01023379">
    <property type="protein sequence ID" value="CAE0498926.1"/>
    <property type="molecule type" value="Transcribed_RNA"/>
</dbReference>
<dbReference type="GO" id="GO:0006891">
    <property type="term" value="P:intra-Golgi vesicle-mediated transport"/>
    <property type="evidence" value="ECO:0007669"/>
    <property type="project" value="TreeGrafter"/>
</dbReference>
<proteinExistence type="inferred from homology"/>
<keyword evidence="4" id="KW-0813">Transport</keyword>
<evidence type="ECO:0000256" key="7">
    <source>
        <dbReference type="ARBA" id="ARBA00023136"/>
    </source>
</evidence>
<protein>
    <recommendedName>
        <fullName evidence="3">Conserved oligomeric Golgi complex subunit 8</fullName>
    </recommendedName>
    <alternativeName>
        <fullName evidence="8">Component of oligomeric Golgi complex 8</fullName>
    </alternativeName>
</protein>
<comment type="similarity">
    <text evidence="2">Belongs to the COG8 family.</text>
</comment>
<sequence length="575" mass="63199">MTDQQLDGGAALGYSSQLLSFSLDRLKKEPKLLAEEELRLQRALQTTATTHYDAFIKTASCLQTIDTELNSVCGHLDHLLQDIPKLVSTCESFSVQSSSVLEQHTQNKLLAREQATLLELLEVPQLMDTCVRNGVYDEALDLQAFVGRMGLLHPDVPLVNLLMTQVAEVGQTMLQQLMSRLKSSIQLPECLRIMGYLRRMAVFSEADLRLQFLQCRDEWISSLIDELDDTQDAYEHVKHLTDIHRLYLFDAIMQYRAIFFGGGSSVAGATGTGPGGQSQSAATASLLQNPTVLATSIRESSMLHSWVQHRLSLYLNMLRRYLPLITEGGNLASMLEHCMYCGSSLSRVGLDFQGLLQPLFETCSLGLLAQHLAGAVEVFNTRLESHKWVSMPAPVMPKSRHHLARTTSSNDGNSAASNGASNTGEPSPRGEGIAGMPPEQQQQQQQQGPMDAEEQEDQTPPYQIMEHVPLAVFTNGVLTALNELRHCALLGLSKPAASLLQQSLEAVAASLMHYRHTRALSDNEAALFASATKAMLDTVLPYLASCFTRIFTSGFSKLDTSGTASILRSVLQEYG</sequence>
<dbReference type="PANTHER" id="PTHR21311">
    <property type="entry name" value="CONSERVED OLIGOMERIC GOLGI COMPLEX COMPONENT 8"/>
    <property type="match status" value="1"/>
</dbReference>
<dbReference type="InterPro" id="IPR016159">
    <property type="entry name" value="Cullin_repeat-like_dom_sf"/>
</dbReference>
<evidence type="ECO:0000256" key="9">
    <source>
        <dbReference type="SAM" id="MobiDB-lite"/>
    </source>
</evidence>
<keyword evidence="5" id="KW-0653">Protein transport</keyword>
<evidence type="ECO:0000256" key="4">
    <source>
        <dbReference type="ARBA" id="ARBA00022448"/>
    </source>
</evidence>
<keyword evidence="6" id="KW-0333">Golgi apparatus</keyword>
<name>A0A7S3R0U3_DUNTE</name>
<dbReference type="GO" id="GO:0000139">
    <property type="term" value="C:Golgi membrane"/>
    <property type="evidence" value="ECO:0007669"/>
    <property type="project" value="UniProtKB-SubCell"/>
</dbReference>
<dbReference type="PANTHER" id="PTHR21311:SF0">
    <property type="entry name" value="CONSERVED OLIGOMERIC GOLGI COMPLEX SUBUNIT 8"/>
    <property type="match status" value="1"/>
</dbReference>
<evidence type="ECO:0000313" key="10">
    <source>
        <dbReference type="EMBL" id="CAE0498926.1"/>
    </source>
</evidence>
<evidence type="ECO:0000256" key="2">
    <source>
        <dbReference type="ARBA" id="ARBA00006419"/>
    </source>
</evidence>
<feature type="region of interest" description="Disordered" evidence="9">
    <location>
        <begin position="397"/>
        <end position="458"/>
    </location>
</feature>
<comment type="subcellular location">
    <subcellularLocation>
        <location evidence="1">Golgi apparatus membrane</location>
        <topology evidence="1">Peripheral membrane protein</topology>
    </subcellularLocation>
</comment>
<evidence type="ECO:0000256" key="5">
    <source>
        <dbReference type="ARBA" id="ARBA00022927"/>
    </source>
</evidence>
<evidence type="ECO:0000256" key="8">
    <source>
        <dbReference type="ARBA" id="ARBA00031347"/>
    </source>
</evidence>